<name>J9FPD8_9ZZZZ</name>
<protein>
    <submittedName>
        <fullName evidence="1">Uncharacterized protein</fullName>
    </submittedName>
</protein>
<accession>J9FPD8</accession>
<dbReference type="EMBL" id="AMCI01005338">
    <property type="protein sequence ID" value="EJW96333.1"/>
    <property type="molecule type" value="Genomic_DNA"/>
</dbReference>
<proteinExistence type="predicted"/>
<comment type="caution">
    <text evidence="1">The sequence shown here is derived from an EMBL/GenBank/DDBJ whole genome shotgun (WGS) entry which is preliminary data.</text>
</comment>
<reference evidence="1" key="1">
    <citation type="journal article" date="2012" name="PLoS ONE">
        <title>Gene sets for utilization of primary and secondary nutrition supplies in the distal gut of endangered iberian lynx.</title>
        <authorList>
            <person name="Alcaide M."/>
            <person name="Messina E."/>
            <person name="Richter M."/>
            <person name="Bargiela R."/>
            <person name="Peplies J."/>
            <person name="Huws S.A."/>
            <person name="Newbold C.J."/>
            <person name="Golyshin P.N."/>
            <person name="Simon M.A."/>
            <person name="Lopez G."/>
            <person name="Yakimov M.M."/>
            <person name="Ferrer M."/>
        </authorList>
    </citation>
    <scope>NUCLEOTIDE SEQUENCE</scope>
</reference>
<dbReference type="AlphaFoldDB" id="J9FPD8"/>
<gene>
    <name evidence="1" type="ORF">EVA_15559</name>
</gene>
<evidence type="ECO:0000313" key="1">
    <source>
        <dbReference type="EMBL" id="EJW96333.1"/>
    </source>
</evidence>
<organism evidence="1">
    <name type="scientific">gut metagenome</name>
    <dbReference type="NCBI Taxonomy" id="749906"/>
    <lineage>
        <taxon>unclassified sequences</taxon>
        <taxon>metagenomes</taxon>
        <taxon>organismal metagenomes</taxon>
    </lineage>
</organism>
<sequence length="61" mass="7223">MLFAEQGHNVTTDNLHLPMKYSFLPSWVQETHQFLQSERFRHHVKAYGSLLRIGHFGSFLH</sequence>